<dbReference type="PANTHER" id="PTHR24096">
    <property type="entry name" value="LONG-CHAIN-FATTY-ACID--COA LIGASE"/>
    <property type="match status" value="1"/>
</dbReference>
<keyword evidence="3" id="KW-0436">Ligase</keyword>
<dbReference type="Gene3D" id="3.40.50.12780">
    <property type="entry name" value="N-terminal domain of ligase-like"/>
    <property type="match status" value="1"/>
</dbReference>
<dbReference type="Pfam" id="PF00501">
    <property type="entry name" value="AMP-binding"/>
    <property type="match status" value="1"/>
</dbReference>
<name>A0AAD1HH12_9MYCO</name>
<dbReference type="Proteomes" id="UP000466681">
    <property type="component" value="Chromosome"/>
</dbReference>
<evidence type="ECO:0000313" key="4">
    <source>
        <dbReference type="Proteomes" id="UP000466681"/>
    </source>
</evidence>
<dbReference type="GO" id="GO:0016405">
    <property type="term" value="F:CoA-ligase activity"/>
    <property type="evidence" value="ECO:0007669"/>
    <property type="project" value="TreeGrafter"/>
</dbReference>
<dbReference type="KEGG" id="mmor:MMOR_58370"/>
<feature type="domain" description="AMP-dependent synthetase/ligase" evidence="1">
    <location>
        <begin position="18"/>
        <end position="344"/>
    </location>
</feature>
<evidence type="ECO:0000313" key="3">
    <source>
        <dbReference type="EMBL" id="BBX04901.1"/>
    </source>
</evidence>
<keyword evidence="4" id="KW-1185">Reference proteome</keyword>
<reference evidence="3 4" key="1">
    <citation type="journal article" date="2019" name="Emerg. Microbes Infect.">
        <title>Comprehensive subspecies identification of 175 nontuberculous mycobacteria species based on 7547 genomic profiles.</title>
        <authorList>
            <person name="Matsumoto Y."/>
            <person name="Kinjo T."/>
            <person name="Motooka D."/>
            <person name="Nabeya D."/>
            <person name="Jung N."/>
            <person name="Uechi K."/>
            <person name="Horii T."/>
            <person name="Iida T."/>
            <person name="Fujita J."/>
            <person name="Nakamura S."/>
        </authorList>
    </citation>
    <scope>NUCLEOTIDE SEQUENCE [LARGE SCALE GENOMIC DNA]</scope>
    <source>
        <strain evidence="3 4">JCM 6375</strain>
    </source>
</reference>
<dbReference type="InterPro" id="IPR045851">
    <property type="entry name" value="AMP-bd_C_sf"/>
</dbReference>
<evidence type="ECO:0000259" key="2">
    <source>
        <dbReference type="Pfam" id="PF13193"/>
    </source>
</evidence>
<dbReference type="AlphaFoldDB" id="A0AAD1HH12"/>
<gene>
    <name evidence="3" type="ORF">MMOR_58370</name>
</gene>
<dbReference type="InterPro" id="IPR000873">
    <property type="entry name" value="AMP-dep_synth/lig_dom"/>
</dbReference>
<dbReference type="EMBL" id="AP022560">
    <property type="protein sequence ID" value="BBX04901.1"/>
    <property type="molecule type" value="Genomic_DNA"/>
</dbReference>
<dbReference type="SUPFAM" id="SSF56801">
    <property type="entry name" value="Acetyl-CoA synthetase-like"/>
    <property type="match status" value="1"/>
</dbReference>
<dbReference type="RefSeq" id="WP_234810069.1">
    <property type="nucleotide sequence ID" value="NZ_AP022560.1"/>
</dbReference>
<dbReference type="InterPro" id="IPR042099">
    <property type="entry name" value="ANL_N_sf"/>
</dbReference>
<dbReference type="PANTHER" id="PTHR24096:SF323">
    <property type="entry name" value="BLR3536 PROTEIN"/>
    <property type="match status" value="1"/>
</dbReference>
<dbReference type="Gene3D" id="3.30.300.30">
    <property type="match status" value="1"/>
</dbReference>
<sequence>MDKPDEGVPYGTRLTELASERPDDAVVTTVAPDGTERTITLGQLEAGANQWGRELAERGATVGAYVALIVPNSIELVLAAYGCWKIGAVPIPVRWDLPEWERSRLVEAISPAVLIDEAICSAFAAAAARQPDSALPEVVTPMTSGICSSGSTGMPKVILDTQPALWTELKTQPFMAVWTPVPRPQRILVPAPMYHTNGFNTLFYILGGDRLVVLEKFDAELFLDVIEKHRITNFTATPTMLSRVARVPGVGERDLSSVVWMLQGAAVMPAALLETWFKLLNPEQILMAYGMTENFGLTVLRGDEWLEHRGSTGRGFRDTEIKILDADGNEVPTGELGEIYMRSPIRELYRYIGGAQPLPSTPDGFHTGGDIGRVDEDGYLYVTDRRVDMIVTGGANVFPAEVEAALAEHDDIVDVVVLGLKDPEWGRRVHAVVQLADPANPLTEQQVIDYAKSKLASYKAPKTVEFVAEIPRSAATKVSRSAMVEARGG</sequence>
<evidence type="ECO:0000259" key="1">
    <source>
        <dbReference type="Pfam" id="PF00501"/>
    </source>
</evidence>
<organism evidence="3 4">
    <name type="scientific">Mycolicibacterium moriokaense</name>
    <dbReference type="NCBI Taxonomy" id="39691"/>
    <lineage>
        <taxon>Bacteria</taxon>
        <taxon>Bacillati</taxon>
        <taxon>Actinomycetota</taxon>
        <taxon>Actinomycetes</taxon>
        <taxon>Mycobacteriales</taxon>
        <taxon>Mycobacteriaceae</taxon>
        <taxon>Mycolicibacterium</taxon>
    </lineage>
</organism>
<proteinExistence type="predicted"/>
<feature type="domain" description="AMP-binding enzyme C-terminal" evidence="2">
    <location>
        <begin position="401"/>
        <end position="476"/>
    </location>
</feature>
<accession>A0AAD1HH12</accession>
<protein>
    <submittedName>
        <fullName evidence="3">Acid-CoA ligase</fullName>
    </submittedName>
</protein>
<dbReference type="Pfam" id="PF13193">
    <property type="entry name" value="AMP-binding_C"/>
    <property type="match status" value="1"/>
</dbReference>
<dbReference type="InterPro" id="IPR025110">
    <property type="entry name" value="AMP-bd_C"/>
</dbReference>